<proteinExistence type="predicted"/>
<dbReference type="RefSeq" id="XP_033660877.1">
    <property type="nucleotide sequence ID" value="XM_033814462.1"/>
</dbReference>
<evidence type="ECO:0000313" key="2">
    <source>
        <dbReference type="EMBL" id="KAF2159988.1"/>
    </source>
</evidence>
<evidence type="ECO:0000313" key="3">
    <source>
        <dbReference type="Proteomes" id="UP000799537"/>
    </source>
</evidence>
<organism evidence="2 3">
    <name type="scientific">Zasmidium cellare ATCC 36951</name>
    <dbReference type="NCBI Taxonomy" id="1080233"/>
    <lineage>
        <taxon>Eukaryota</taxon>
        <taxon>Fungi</taxon>
        <taxon>Dikarya</taxon>
        <taxon>Ascomycota</taxon>
        <taxon>Pezizomycotina</taxon>
        <taxon>Dothideomycetes</taxon>
        <taxon>Dothideomycetidae</taxon>
        <taxon>Mycosphaerellales</taxon>
        <taxon>Mycosphaerellaceae</taxon>
        <taxon>Zasmidium</taxon>
    </lineage>
</organism>
<gene>
    <name evidence="2" type="ORF">M409DRAFT_60389</name>
</gene>
<feature type="region of interest" description="Disordered" evidence="1">
    <location>
        <begin position="267"/>
        <end position="287"/>
    </location>
</feature>
<protein>
    <submittedName>
        <fullName evidence="2">Uncharacterized protein</fullName>
    </submittedName>
</protein>
<keyword evidence="3" id="KW-1185">Reference proteome</keyword>
<name>A0A6A6C143_ZASCE</name>
<evidence type="ECO:0000256" key="1">
    <source>
        <dbReference type="SAM" id="MobiDB-lite"/>
    </source>
</evidence>
<dbReference type="Proteomes" id="UP000799537">
    <property type="component" value="Unassembled WGS sequence"/>
</dbReference>
<sequence length="320" mass="34256">MASLRSIGLDRSKPVHGHPIDLSCFLGDHTCPINFLAQKCLIGAWASFLNLGRKGDAEYLRQLGISIFGEAVFTTSVSQALLVCQAPAGAADGFGRIEVSSMMGLHIADDREMGKTSLVGAWTCFYQQLKQEGNAETVEKLGFEVYGEEAWEAALKKALYPGGDQDQPDERIDLNATKVNVGTESSFRVNPNSGNVGQVRAQSWAFEVFDDEDEDNTTTPNVTIKNPSAAAPNPDYGSYCKRCGTSKANGTNEEGLGEEKIKVGKVQDGGDVGETSQGRNAVGEDKKATVPTGRICDRCGVEDGVGGKFWGFHVLDPGHA</sequence>
<dbReference type="GeneID" id="54567734"/>
<reference evidence="2" key="1">
    <citation type="journal article" date="2020" name="Stud. Mycol.">
        <title>101 Dothideomycetes genomes: a test case for predicting lifestyles and emergence of pathogens.</title>
        <authorList>
            <person name="Haridas S."/>
            <person name="Albert R."/>
            <person name="Binder M."/>
            <person name="Bloem J."/>
            <person name="Labutti K."/>
            <person name="Salamov A."/>
            <person name="Andreopoulos B."/>
            <person name="Baker S."/>
            <person name="Barry K."/>
            <person name="Bills G."/>
            <person name="Bluhm B."/>
            <person name="Cannon C."/>
            <person name="Castanera R."/>
            <person name="Culley D."/>
            <person name="Daum C."/>
            <person name="Ezra D."/>
            <person name="Gonzalez J."/>
            <person name="Henrissat B."/>
            <person name="Kuo A."/>
            <person name="Liang C."/>
            <person name="Lipzen A."/>
            <person name="Lutzoni F."/>
            <person name="Magnuson J."/>
            <person name="Mondo S."/>
            <person name="Nolan M."/>
            <person name="Ohm R."/>
            <person name="Pangilinan J."/>
            <person name="Park H.-J."/>
            <person name="Ramirez L."/>
            <person name="Alfaro M."/>
            <person name="Sun H."/>
            <person name="Tritt A."/>
            <person name="Yoshinaga Y."/>
            <person name="Zwiers L.-H."/>
            <person name="Turgeon B."/>
            <person name="Goodwin S."/>
            <person name="Spatafora J."/>
            <person name="Crous P."/>
            <person name="Grigoriev I."/>
        </authorList>
    </citation>
    <scope>NUCLEOTIDE SEQUENCE</scope>
    <source>
        <strain evidence="2">ATCC 36951</strain>
    </source>
</reference>
<dbReference type="AlphaFoldDB" id="A0A6A6C143"/>
<accession>A0A6A6C143</accession>
<dbReference type="EMBL" id="ML993631">
    <property type="protein sequence ID" value="KAF2159988.1"/>
    <property type="molecule type" value="Genomic_DNA"/>
</dbReference>
<dbReference type="OrthoDB" id="3634826at2759"/>